<reference evidence="3" key="1">
    <citation type="submission" date="2020-06" db="EMBL/GenBank/DDBJ databases">
        <title>Draft genome of Bugula neritina, a colonial animal packing powerful symbionts and potential medicines.</title>
        <authorList>
            <person name="Rayko M."/>
        </authorList>
    </citation>
    <scope>NUCLEOTIDE SEQUENCE [LARGE SCALE GENOMIC DNA]</scope>
    <source>
        <strain evidence="3">Kwan_BN1</strain>
    </source>
</reference>
<keyword evidence="4" id="KW-1185">Reference proteome</keyword>
<keyword evidence="2" id="KW-0732">Signal</keyword>
<evidence type="ECO:0000313" key="3">
    <source>
        <dbReference type="EMBL" id="KAF6024719.1"/>
    </source>
</evidence>
<evidence type="ECO:0000313" key="4">
    <source>
        <dbReference type="Proteomes" id="UP000593567"/>
    </source>
</evidence>
<keyword evidence="1" id="KW-1133">Transmembrane helix</keyword>
<dbReference type="OrthoDB" id="6046769at2759"/>
<evidence type="ECO:0000256" key="1">
    <source>
        <dbReference type="SAM" id="Phobius"/>
    </source>
</evidence>
<accession>A0A7J7JEI8</accession>
<protein>
    <submittedName>
        <fullName evidence="3">Uncharacterized protein</fullName>
    </submittedName>
</protein>
<keyword evidence="1" id="KW-0812">Transmembrane</keyword>
<dbReference type="Proteomes" id="UP000593567">
    <property type="component" value="Unassembled WGS sequence"/>
</dbReference>
<dbReference type="AlphaFoldDB" id="A0A7J7JEI8"/>
<proteinExistence type="predicted"/>
<feature type="chain" id="PRO_5029488675" evidence="2">
    <location>
        <begin position="24"/>
        <end position="188"/>
    </location>
</feature>
<sequence>MSARLFTSFLVIGVFLLSRTVDSEILNYDNPDCVIDDSLPPEEEGNYVDCNTPEAIADNKTRCCQVEDSKGCCTNETNANKMVAIGTSIAVITVAIGTACFVVFWCNPDTLPCLKKCPCKCCHRGTNEFSGEMTDLTEDIKKIGIQNQNYLREPEEDEFAPPERYDMPEELKGKVEDDWWGSPQGAAF</sequence>
<comment type="caution">
    <text evidence="3">The sequence shown here is derived from an EMBL/GenBank/DDBJ whole genome shotgun (WGS) entry which is preliminary data.</text>
</comment>
<evidence type="ECO:0000256" key="2">
    <source>
        <dbReference type="SAM" id="SignalP"/>
    </source>
</evidence>
<feature type="signal peptide" evidence="2">
    <location>
        <begin position="1"/>
        <end position="23"/>
    </location>
</feature>
<keyword evidence="1" id="KW-0472">Membrane</keyword>
<organism evidence="3 4">
    <name type="scientific">Bugula neritina</name>
    <name type="common">Brown bryozoan</name>
    <name type="synonym">Sertularia neritina</name>
    <dbReference type="NCBI Taxonomy" id="10212"/>
    <lineage>
        <taxon>Eukaryota</taxon>
        <taxon>Metazoa</taxon>
        <taxon>Spiralia</taxon>
        <taxon>Lophotrochozoa</taxon>
        <taxon>Bryozoa</taxon>
        <taxon>Gymnolaemata</taxon>
        <taxon>Cheilostomatida</taxon>
        <taxon>Flustrina</taxon>
        <taxon>Buguloidea</taxon>
        <taxon>Bugulidae</taxon>
        <taxon>Bugula</taxon>
    </lineage>
</organism>
<dbReference type="EMBL" id="VXIV02002547">
    <property type="protein sequence ID" value="KAF6024719.1"/>
    <property type="molecule type" value="Genomic_DNA"/>
</dbReference>
<feature type="transmembrane region" description="Helical" evidence="1">
    <location>
        <begin position="84"/>
        <end position="106"/>
    </location>
</feature>
<gene>
    <name evidence="3" type="ORF">EB796_016974</name>
</gene>
<name>A0A7J7JEI8_BUGNE</name>